<keyword evidence="2" id="KW-0805">Transcription regulation</keyword>
<feature type="domain" description="OmpR/PhoB-type" evidence="9">
    <location>
        <begin position="130"/>
        <end position="229"/>
    </location>
</feature>
<dbReference type="InterPro" id="IPR039420">
    <property type="entry name" value="WalR-like"/>
</dbReference>
<dbReference type="PROSITE" id="PS50110">
    <property type="entry name" value="RESPONSE_REGULATORY"/>
    <property type="match status" value="1"/>
</dbReference>
<evidence type="ECO:0000256" key="6">
    <source>
        <dbReference type="PROSITE-ProRule" id="PRU00169"/>
    </source>
</evidence>
<dbReference type="Proteomes" id="UP001224418">
    <property type="component" value="Unassembled WGS sequence"/>
</dbReference>
<dbReference type="SMART" id="SM00862">
    <property type="entry name" value="Trans_reg_C"/>
    <property type="match status" value="1"/>
</dbReference>
<dbReference type="Pfam" id="PF00486">
    <property type="entry name" value="Trans_reg_C"/>
    <property type="match status" value="1"/>
</dbReference>
<keyword evidence="11" id="KW-1185">Reference proteome</keyword>
<feature type="domain" description="Response regulatory" evidence="8">
    <location>
        <begin position="5"/>
        <end position="121"/>
    </location>
</feature>
<dbReference type="CDD" id="cd00383">
    <property type="entry name" value="trans_reg_C"/>
    <property type="match status" value="1"/>
</dbReference>
<protein>
    <recommendedName>
        <fullName evidence="1">Stage 0 sporulation protein A homolog</fullName>
    </recommendedName>
</protein>
<sequence length="231" mass="26879">MKNARILIVDDEEHIQELIKFNLEKNGYKAFCVGNGLDAIKVAKEEIPDLILLDLMLPGMDGYDVCKQIRNDSSLSNIPIIMITAKGEEFDKILGLELGADDYITKPFSIRELMARVKAILRRIVMQNEDKSYRFGNILINFEQHEISKENKKIDLTLKEFELLEILIKNKGRVMTREFLLDKIWGYEYIGETRTVDVHIRHLRKKIEDDDKNPKYIQTVRGIGYRFSIGD</sequence>
<dbReference type="SUPFAM" id="SSF46894">
    <property type="entry name" value="C-terminal effector domain of the bipartite response regulators"/>
    <property type="match status" value="1"/>
</dbReference>
<dbReference type="InterPro" id="IPR016032">
    <property type="entry name" value="Sig_transdc_resp-reg_C-effctor"/>
</dbReference>
<dbReference type="Gene3D" id="1.10.10.10">
    <property type="entry name" value="Winged helix-like DNA-binding domain superfamily/Winged helix DNA-binding domain"/>
    <property type="match status" value="1"/>
</dbReference>
<name>A0ABU0JPF9_HATLI</name>
<dbReference type="Gene3D" id="6.10.250.690">
    <property type="match status" value="1"/>
</dbReference>
<feature type="modified residue" description="4-aspartylphosphate" evidence="6">
    <location>
        <position position="54"/>
    </location>
</feature>
<evidence type="ECO:0000256" key="7">
    <source>
        <dbReference type="PROSITE-ProRule" id="PRU01091"/>
    </source>
</evidence>
<evidence type="ECO:0000256" key="5">
    <source>
        <dbReference type="ARBA" id="ARBA00024867"/>
    </source>
</evidence>
<accession>A0ABU0JPF9</accession>
<proteinExistence type="predicted"/>
<evidence type="ECO:0000256" key="3">
    <source>
        <dbReference type="ARBA" id="ARBA00023125"/>
    </source>
</evidence>
<reference evidence="10 11" key="1">
    <citation type="submission" date="2023-07" db="EMBL/GenBank/DDBJ databases">
        <title>Genomic Encyclopedia of Type Strains, Phase IV (KMG-IV): sequencing the most valuable type-strain genomes for metagenomic binning, comparative biology and taxonomic classification.</title>
        <authorList>
            <person name="Goeker M."/>
        </authorList>
    </citation>
    <scope>NUCLEOTIDE SEQUENCE [LARGE SCALE GENOMIC DNA]</scope>
    <source>
        <strain evidence="10 11">DSM 1400</strain>
    </source>
</reference>
<evidence type="ECO:0000256" key="4">
    <source>
        <dbReference type="ARBA" id="ARBA00023163"/>
    </source>
</evidence>
<evidence type="ECO:0000313" key="11">
    <source>
        <dbReference type="Proteomes" id="UP001224418"/>
    </source>
</evidence>
<keyword evidence="4" id="KW-0804">Transcription</keyword>
<dbReference type="InterPro" id="IPR036388">
    <property type="entry name" value="WH-like_DNA-bd_sf"/>
</dbReference>
<organism evidence="10 11">
    <name type="scientific">Hathewaya limosa</name>
    <name type="common">Clostridium limosum</name>
    <dbReference type="NCBI Taxonomy" id="1536"/>
    <lineage>
        <taxon>Bacteria</taxon>
        <taxon>Bacillati</taxon>
        <taxon>Bacillota</taxon>
        <taxon>Clostridia</taxon>
        <taxon>Eubacteriales</taxon>
        <taxon>Clostridiaceae</taxon>
        <taxon>Hathewaya</taxon>
    </lineage>
</organism>
<dbReference type="EMBL" id="JAUSWN010000004">
    <property type="protein sequence ID" value="MDQ0478971.1"/>
    <property type="molecule type" value="Genomic_DNA"/>
</dbReference>
<gene>
    <name evidence="10" type="ORF">QOZ93_000699</name>
</gene>
<dbReference type="InterPro" id="IPR001867">
    <property type="entry name" value="OmpR/PhoB-type_DNA-bd"/>
</dbReference>
<evidence type="ECO:0000256" key="1">
    <source>
        <dbReference type="ARBA" id="ARBA00018672"/>
    </source>
</evidence>
<evidence type="ECO:0000259" key="8">
    <source>
        <dbReference type="PROSITE" id="PS50110"/>
    </source>
</evidence>
<keyword evidence="3 7" id="KW-0238">DNA-binding</keyword>
<dbReference type="PANTHER" id="PTHR48111:SF73">
    <property type="entry name" value="ALKALINE PHOSPHATASE SYNTHESIS TRANSCRIPTIONAL REGULATORY PROTEIN PHOP"/>
    <property type="match status" value="1"/>
</dbReference>
<dbReference type="InterPro" id="IPR011006">
    <property type="entry name" value="CheY-like_superfamily"/>
</dbReference>
<evidence type="ECO:0000259" key="9">
    <source>
        <dbReference type="PROSITE" id="PS51755"/>
    </source>
</evidence>
<dbReference type="SUPFAM" id="SSF52172">
    <property type="entry name" value="CheY-like"/>
    <property type="match status" value="1"/>
</dbReference>
<dbReference type="PROSITE" id="PS51755">
    <property type="entry name" value="OMPR_PHOB"/>
    <property type="match status" value="1"/>
</dbReference>
<dbReference type="InterPro" id="IPR001789">
    <property type="entry name" value="Sig_transdc_resp-reg_receiver"/>
</dbReference>
<feature type="DNA-binding region" description="OmpR/PhoB-type" evidence="7">
    <location>
        <begin position="130"/>
        <end position="229"/>
    </location>
</feature>
<dbReference type="Gene3D" id="3.40.50.2300">
    <property type="match status" value="1"/>
</dbReference>
<dbReference type="RefSeq" id="WP_307355124.1">
    <property type="nucleotide sequence ID" value="NZ_BAAACJ010000041.1"/>
</dbReference>
<comment type="caution">
    <text evidence="10">The sequence shown here is derived from an EMBL/GenBank/DDBJ whole genome shotgun (WGS) entry which is preliminary data.</text>
</comment>
<comment type="function">
    <text evidence="5">May play the central regulatory role in sporulation. It may be an element of the effector pathway responsible for the activation of sporulation genes in response to nutritional stress. Spo0A may act in concert with spo0H (a sigma factor) to control the expression of some genes that are critical to the sporulation process.</text>
</comment>
<evidence type="ECO:0000313" key="10">
    <source>
        <dbReference type="EMBL" id="MDQ0478971.1"/>
    </source>
</evidence>
<keyword evidence="6" id="KW-0597">Phosphoprotein</keyword>
<dbReference type="Pfam" id="PF00072">
    <property type="entry name" value="Response_reg"/>
    <property type="match status" value="1"/>
</dbReference>
<dbReference type="CDD" id="cd19937">
    <property type="entry name" value="REC_OmpR_BsPhoP-like"/>
    <property type="match status" value="1"/>
</dbReference>
<dbReference type="SMART" id="SM00448">
    <property type="entry name" value="REC"/>
    <property type="match status" value="1"/>
</dbReference>
<evidence type="ECO:0000256" key="2">
    <source>
        <dbReference type="ARBA" id="ARBA00023015"/>
    </source>
</evidence>
<dbReference type="PANTHER" id="PTHR48111">
    <property type="entry name" value="REGULATOR OF RPOS"/>
    <property type="match status" value="1"/>
</dbReference>